<evidence type="ECO:0000256" key="5">
    <source>
        <dbReference type="ARBA" id="ARBA00023125"/>
    </source>
</evidence>
<name>F1A5F2_DICPU</name>
<dbReference type="PANTHER" id="PTHR23430">
    <property type="entry name" value="HISTONE H2A"/>
    <property type="match status" value="1"/>
</dbReference>
<dbReference type="InterPro" id="IPR032454">
    <property type="entry name" value="Histone_H2A_C"/>
</dbReference>
<dbReference type="CDD" id="cd00074">
    <property type="entry name" value="HFD_H2A"/>
    <property type="match status" value="1"/>
</dbReference>
<dbReference type="GeneID" id="10510695"/>
<dbReference type="Proteomes" id="UP000001064">
    <property type="component" value="Unassembled WGS sequence"/>
</dbReference>
<dbReference type="GO" id="GO:0046982">
    <property type="term" value="F:protein heterodimerization activity"/>
    <property type="evidence" value="ECO:0007669"/>
    <property type="project" value="InterPro"/>
</dbReference>
<comment type="subunit">
    <text evidence="8">The nucleosome is a histone octamer containing two molecules each of H2A, H2B, H3 and H4 assembled in one H3-H4 heterotetramer and two H2A-H2B heterodimers. The octamer wraps approximately 147 bp of DNA.</text>
</comment>
<evidence type="ECO:0000256" key="6">
    <source>
        <dbReference type="ARBA" id="ARBA00023242"/>
    </source>
</evidence>
<dbReference type="PROSITE" id="PS00046">
    <property type="entry name" value="HISTONE_H2A"/>
    <property type="match status" value="1"/>
</dbReference>
<dbReference type="InterPro" id="IPR002119">
    <property type="entry name" value="Histone_H2A"/>
</dbReference>
<dbReference type="EMBL" id="GL871593">
    <property type="protein sequence ID" value="EGC28579.1"/>
    <property type="molecule type" value="Genomic_DNA"/>
</dbReference>
<dbReference type="RefSeq" id="XP_003294895.1">
    <property type="nucleotide sequence ID" value="XM_003294847.1"/>
</dbReference>
<dbReference type="AlphaFoldDB" id="F1A5F2"/>
<dbReference type="Pfam" id="PF00125">
    <property type="entry name" value="Histone"/>
    <property type="match status" value="1"/>
</dbReference>
<dbReference type="FunFam" id="1.10.20.10:FF:000093">
    <property type="entry name" value="Histone H2A"/>
    <property type="match status" value="1"/>
</dbReference>
<evidence type="ECO:0000256" key="1">
    <source>
        <dbReference type="ARBA" id="ARBA00004123"/>
    </source>
</evidence>
<dbReference type="SMART" id="SM00414">
    <property type="entry name" value="H2A"/>
    <property type="match status" value="1"/>
</dbReference>
<reference evidence="12" key="1">
    <citation type="journal article" date="2011" name="Genome Biol.">
        <title>Comparative genomics of the social amoebae Dictyostelium discoideum and Dictyostelium purpureum.</title>
        <authorList>
            <consortium name="US DOE Joint Genome Institute (JGI-PGF)"/>
            <person name="Sucgang R."/>
            <person name="Kuo A."/>
            <person name="Tian X."/>
            <person name="Salerno W."/>
            <person name="Parikh A."/>
            <person name="Feasley C.L."/>
            <person name="Dalin E."/>
            <person name="Tu H."/>
            <person name="Huang E."/>
            <person name="Barry K."/>
            <person name="Lindquist E."/>
            <person name="Shapiro H."/>
            <person name="Bruce D."/>
            <person name="Schmutz J."/>
            <person name="Salamov A."/>
            <person name="Fey P."/>
            <person name="Gaudet P."/>
            <person name="Anjard C."/>
            <person name="Babu M.M."/>
            <person name="Basu S."/>
            <person name="Bushmanova Y."/>
            <person name="van der Wel H."/>
            <person name="Katoh-Kurasawa M."/>
            <person name="Dinh C."/>
            <person name="Coutinho P.M."/>
            <person name="Saito T."/>
            <person name="Elias M."/>
            <person name="Schaap P."/>
            <person name="Kay R.R."/>
            <person name="Henrissat B."/>
            <person name="Eichinger L."/>
            <person name="Rivero F."/>
            <person name="Putnam N.H."/>
            <person name="West C.M."/>
            <person name="Loomis W.F."/>
            <person name="Chisholm R.L."/>
            <person name="Shaulsky G."/>
            <person name="Strassmann J.E."/>
            <person name="Queller D.C."/>
            <person name="Kuspa A."/>
            <person name="Grigoriev I.V."/>
        </authorList>
    </citation>
    <scope>NUCLEOTIDE SEQUENCE [LARGE SCALE GENOMIC DNA]</scope>
    <source>
        <strain evidence="12">QSDP1</strain>
    </source>
</reference>
<evidence type="ECO:0000256" key="4">
    <source>
        <dbReference type="ARBA" id="ARBA00022454"/>
    </source>
</evidence>
<evidence type="ECO:0000313" key="12">
    <source>
        <dbReference type="Proteomes" id="UP000001064"/>
    </source>
</evidence>
<evidence type="ECO:0000256" key="2">
    <source>
        <dbReference type="ARBA" id="ARBA00004286"/>
    </source>
</evidence>
<dbReference type="InParanoid" id="F1A5F2"/>
<dbReference type="GO" id="GO:0003677">
    <property type="term" value="F:DNA binding"/>
    <property type="evidence" value="ECO:0007669"/>
    <property type="project" value="UniProtKB-KW"/>
</dbReference>
<keyword evidence="4 8" id="KW-0158">Chromosome</keyword>
<dbReference type="GO" id="GO:0031507">
    <property type="term" value="P:heterochromatin formation"/>
    <property type="evidence" value="ECO:0000318"/>
    <property type="project" value="GO_Central"/>
</dbReference>
<feature type="non-terminal residue" evidence="11">
    <location>
        <position position="98"/>
    </location>
</feature>
<dbReference type="GO" id="GO:0030527">
    <property type="term" value="F:structural constituent of chromatin"/>
    <property type="evidence" value="ECO:0000318"/>
    <property type="project" value="GO_Central"/>
</dbReference>
<gene>
    <name evidence="11" type="ORF">DICPUDRAFT_13707</name>
</gene>
<keyword evidence="7 8" id="KW-0544">Nucleosome core</keyword>
<comment type="similarity">
    <text evidence="3 8">Belongs to the histone H2A family.</text>
</comment>
<dbReference type="OrthoDB" id="9421954at2759"/>
<evidence type="ECO:0000259" key="9">
    <source>
        <dbReference type="Pfam" id="PF00125"/>
    </source>
</evidence>
<feature type="domain" description="Core Histone H2A/H2B/H3" evidence="9">
    <location>
        <begin position="4"/>
        <end position="73"/>
    </location>
</feature>
<accession>F1A5F2</accession>
<dbReference type="InterPro" id="IPR009072">
    <property type="entry name" value="Histone-fold"/>
</dbReference>
<dbReference type="InterPro" id="IPR007125">
    <property type="entry name" value="H2A/H2B/H3"/>
</dbReference>
<dbReference type="KEGG" id="dpp:DICPUDRAFT_13707"/>
<dbReference type="VEuPathDB" id="AmoebaDB:DICPUDRAFT_13707"/>
<dbReference type="Gene3D" id="1.10.20.10">
    <property type="entry name" value="Histone, subunit A"/>
    <property type="match status" value="1"/>
</dbReference>
<dbReference type="InterPro" id="IPR032458">
    <property type="entry name" value="Histone_H2A_CS"/>
</dbReference>
<dbReference type="eggNOG" id="KOG1756">
    <property type="taxonomic scope" value="Eukaryota"/>
</dbReference>
<feature type="domain" description="Histone H2A C-terminal" evidence="10">
    <location>
        <begin position="81"/>
        <end position="98"/>
    </location>
</feature>
<feature type="non-terminal residue" evidence="11">
    <location>
        <position position="1"/>
    </location>
</feature>
<dbReference type="OMA" id="HKKTRIN"/>
<evidence type="ECO:0000313" key="11">
    <source>
        <dbReference type="EMBL" id="EGC28579.1"/>
    </source>
</evidence>
<keyword evidence="12" id="KW-1185">Reference proteome</keyword>
<comment type="subcellular location">
    <subcellularLocation>
        <location evidence="2">Chromosome</location>
    </subcellularLocation>
    <subcellularLocation>
        <location evidence="1 8">Nucleus</location>
    </subcellularLocation>
</comment>
<evidence type="ECO:0000256" key="3">
    <source>
        <dbReference type="ARBA" id="ARBA00010691"/>
    </source>
</evidence>
<dbReference type="SUPFAM" id="SSF47113">
    <property type="entry name" value="Histone-fold"/>
    <property type="match status" value="1"/>
</dbReference>
<sequence>KTPTSRSTQAGLIFPVSRVDRLLREGGYAKKLQSTAPVYLAAVLEYLVLEVLELSLNLSISQKRSRISPQHINWSINNDLELNQLFKNVTIAFGGVFP</sequence>
<keyword evidence="6 8" id="KW-0539">Nucleus</keyword>
<proteinExistence type="inferred from homology"/>
<evidence type="ECO:0000259" key="10">
    <source>
        <dbReference type="Pfam" id="PF16211"/>
    </source>
</evidence>
<dbReference type="STRING" id="5786.F1A5F2"/>
<evidence type="ECO:0000256" key="7">
    <source>
        <dbReference type="ARBA" id="ARBA00023269"/>
    </source>
</evidence>
<evidence type="ECO:0000256" key="8">
    <source>
        <dbReference type="RuleBase" id="RU003767"/>
    </source>
</evidence>
<dbReference type="GO" id="GO:0000786">
    <property type="term" value="C:nucleosome"/>
    <property type="evidence" value="ECO:0000318"/>
    <property type="project" value="GO_Central"/>
</dbReference>
<dbReference type="GO" id="GO:0005634">
    <property type="term" value="C:nucleus"/>
    <property type="evidence" value="ECO:0000318"/>
    <property type="project" value="GO_Central"/>
</dbReference>
<dbReference type="PRINTS" id="PR00620">
    <property type="entry name" value="HISTONEH2A"/>
</dbReference>
<keyword evidence="5 8" id="KW-0238">DNA-binding</keyword>
<dbReference type="Pfam" id="PF16211">
    <property type="entry name" value="Histone_H2A_C"/>
    <property type="match status" value="1"/>
</dbReference>
<protein>
    <recommendedName>
        <fullName evidence="8">Histone H2A</fullName>
    </recommendedName>
</protein>
<organism evidence="11 12">
    <name type="scientific">Dictyostelium purpureum</name>
    <name type="common">Slime mold</name>
    <dbReference type="NCBI Taxonomy" id="5786"/>
    <lineage>
        <taxon>Eukaryota</taxon>
        <taxon>Amoebozoa</taxon>
        <taxon>Evosea</taxon>
        <taxon>Eumycetozoa</taxon>
        <taxon>Dictyostelia</taxon>
        <taxon>Dictyosteliales</taxon>
        <taxon>Dictyosteliaceae</taxon>
        <taxon>Dictyostelium</taxon>
    </lineage>
</organism>